<sequence length="98" mass="11522">MSMEICTIMTRLGYGEEIRRWRVEKYRDGDRLENARRNDVTYLTSGSKAEGLTREFESDRDMLNVLKNVVCVETGIKLHTIPYDVEAYRMDTRVYPGH</sequence>
<comment type="caution">
    <text evidence="1">The sequence shown here is derived from an EMBL/GenBank/DDBJ whole genome shotgun (WGS) entry which is preliminary data.</text>
</comment>
<dbReference type="EMBL" id="JAIWYP010000009">
    <property type="protein sequence ID" value="KAH3773708.1"/>
    <property type="molecule type" value="Genomic_DNA"/>
</dbReference>
<reference evidence="1" key="2">
    <citation type="submission" date="2020-11" db="EMBL/GenBank/DDBJ databases">
        <authorList>
            <person name="McCartney M.A."/>
            <person name="Auch B."/>
            <person name="Kono T."/>
            <person name="Mallez S."/>
            <person name="Becker A."/>
            <person name="Gohl D.M."/>
            <person name="Silverstein K.A.T."/>
            <person name="Koren S."/>
            <person name="Bechman K.B."/>
            <person name="Herman A."/>
            <person name="Abrahante J.E."/>
            <person name="Garbe J."/>
        </authorList>
    </citation>
    <scope>NUCLEOTIDE SEQUENCE</scope>
    <source>
        <strain evidence="1">Duluth1</strain>
        <tissue evidence="1">Whole animal</tissue>
    </source>
</reference>
<reference evidence="1" key="1">
    <citation type="journal article" date="2019" name="bioRxiv">
        <title>The Genome of the Zebra Mussel, Dreissena polymorpha: A Resource for Invasive Species Research.</title>
        <authorList>
            <person name="McCartney M.A."/>
            <person name="Auch B."/>
            <person name="Kono T."/>
            <person name="Mallez S."/>
            <person name="Zhang Y."/>
            <person name="Obille A."/>
            <person name="Becker A."/>
            <person name="Abrahante J.E."/>
            <person name="Garbe J."/>
            <person name="Badalamenti J.P."/>
            <person name="Herman A."/>
            <person name="Mangelson H."/>
            <person name="Liachko I."/>
            <person name="Sullivan S."/>
            <person name="Sone E.D."/>
            <person name="Koren S."/>
            <person name="Silverstein K.A.T."/>
            <person name="Beckman K.B."/>
            <person name="Gohl D.M."/>
        </authorList>
    </citation>
    <scope>NUCLEOTIDE SEQUENCE</scope>
    <source>
        <strain evidence="1">Duluth1</strain>
        <tissue evidence="1">Whole animal</tissue>
    </source>
</reference>
<evidence type="ECO:0000313" key="2">
    <source>
        <dbReference type="Proteomes" id="UP000828390"/>
    </source>
</evidence>
<protein>
    <submittedName>
        <fullName evidence="1">Uncharacterized protein</fullName>
    </submittedName>
</protein>
<name>A0A9D4E5V4_DREPO</name>
<accession>A0A9D4E5V4</accession>
<gene>
    <name evidence="1" type="ORF">DPMN_175076</name>
</gene>
<dbReference type="Proteomes" id="UP000828390">
    <property type="component" value="Unassembled WGS sequence"/>
</dbReference>
<evidence type="ECO:0000313" key="1">
    <source>
        <dbReference type="EMBL" id="KAH3773708.1"/>
    </source>
</evidence>
<keyword evidence="2" id="KW-1185">Reference proteome</keyword>
<organism evidence="1 2">
    <name type="scientific">Dreissena polymorpha</name>
    <name type="common">Zebra mussel</name>
    <name type="synonym">Mytilus polymorpha</name>
    <dbReference type="NCBI Taxonomy" id="45954"/>
    <lineage>
        <taxon>Eukaryota</taxon>
        <taxon>Metazoa</taxon>
        <taxon>Spiralia</taxon>
        <taxon>Lophotrochozoa</taxon>
        <taxon>Mollusca</taxon>
        <taxon>Bivalvia</taxon>
        <taxon>Autobranchia</taxon>
        <taxon>Heteroconchia</taxon>
        <taxon>Euheterodonta</taxon>
        <taxon>Imparidentia</taxon>
        <taxon>Neoheterodontei</taxon>
        <taxon>Myida</taxon>
        <taxon>Dreissenoidea</taxon>
        <taxon>Dreissenidae</taxon>
        <taxon>Dreissena</taxon>
    </lineage>
</organism>
<dbReference type="AlphaFoldDB" id="A0A9D4E5V4"/>
<proteinExistence type="predicted"/>